<evidence type="ECO:0000313" key="1">
    <source>
        <dbReference type="EMBL" id="MBK1877590.1"/>
    </source>
</evidence>
<dbReference type="AlphaFoldDB" id="A0A934RY29"/>
<dbReference type="EMBL" id="JAENIL010000020">
    <property type="protein sequence ID" value="MBK1877590.1"/>
    <property type="molecule type" value="Genomic_DNA"/>
</dbReference>
<sequence>MLYSTLPGLVLGFHGCDESVASQVLEGTSQLRKSENVYDWLGHGIYFWENNPERALQYAKDGMRGKRGSSSKIDKPFVLGAVIDLGHCLNLLDSAALSEVKEAHNLLAKSVEAVGGEMPRNENPPEGKDSLRRNLDCAAFEMLHQIREANESPAYDSVRGVFWEGKELYPGTTMKERNHIQICVRNPNCIKGYFRVREADKSYVLP</sequence>
<proteinExistence type="predicted"/>
<gene>
    <name evidence="1" type="ORF">JIN87_11975</name>
</gene>
<comment type="caution">
    <text evidence="1">The sequence shown here is derived from an EMBL/GenBank/DDBJ whole genome shotgun (WGS) entry which is preliminary data.</text>
</comment>
<accession>A0A934RY29</accession>
<keyword evidence="2" id="KW-1185">Reference proteome</keyword>
<organism evidence="1 2">
    <name type="scientific">Pelagicoccus mobilis</name>
    <dbReference type="NCBI Taxonomy" id="415221"/>
    <lineage>
        <taxon>Bacteria</taxon>
        <taxon>Pseudomonadati</taxon>
        <taxon>Verrucomicrobiota</taxon>
        <taxon>Opitutia</taxon>
        <taxon>Puniceicoccales</taxon>
        <taxon>Pelagicoccaceae</taxon>
        <taxon>Pelagicoccus</taxon>
    </lineage>
</organism>
<dbReference type="RefSeq" id="WP_200355805.1">
    <property type="nucleotide sequence ID" value="NZ_JAENIL010000020.1"/>
</dbReference>
<name>A0A934RY29_9BACT</name>
<dbReference type="Proteomes" id="UP000617628">
    <property type="component" value="Unassembled WGS sequence"/>
</dbReference>
<dbReference type="SUPFAM" id="SSF56399">
    <property type="entry name" value="ADP-ribosylation"/>
    <property type="match status" value="1"/>
</dbReference>
<evidence type="ECO:0000313" key="2">
    <source>
        <dbReference type="Proteomes" id="UP000617628"/>
    </source>
</evidence>
<reference evidence="1" key="1">
    <citation type="submission" date="2021-01" db="EMBL/GenBank/DDBJ databases">
        <title>Modified the classification status of verrucomicrobia.</title>
        <authorList>
            <person name="Feng X."/>
        </authorList>
    </citation>
    <scope>NUCLEOTIDE SEQUENCE</scope>
    <source>
        <strain evidence="1">KCTC 13126</strain>
    </source>
</reference>
<protein>
    <submittedName>
        <fullName evidence="1">Uncharacterized protein</fullName>
    </submittedName>
</protein>